<comment type="caution">
    <text evidence="1">The sequence shown here is derived from an EMBL/GenBank/DDBJ whole genome shotgun (WGS) entry which is preliminary data.</text>
</comment>
<organism evidence="1 2">
    <name type="scientific">Meloidogyne enterolobii</name>
    <name type="common">Root-knot nematode worm</name>
    <name type="synonym">Meloidogyne mayaguensis</name>
    <dbReference type="NCBI Taxonomy" id="390850"/>
    <lineage>
        <taxon>Eukaryota</taxon>
        <taxon>Metazoa</taxon>
        <taxon>Ecdysozoa</taxon>
        <taxon>Nematoda</taxon>
        <taxon>Chromadorea</taxon>
        <taxon>Rhabditida</taxon>
        <taxon>Tylenchina</taxon>
        <taxon>Tylenchomorpha</taxon>
        <taxon>Tylenchoidea</taxon>
        <taxon>Meloidogynidae</taxon>
        <taxon>Meloidogyninae</taxon>
        <taxon>Meloidogyne</taxon>
    </lineage>
</organism>
<sequence length="217" mass="25618">MRRFFNNQSGNKKDEEKPLKAKLLNYRKNKKQTLLAKETQKQNLLEQQKTQINRNVSPANLFEKNQPPQQQQTNQNQQTSTENVQNNENKIKSELLQLPKPAWRNVLENFGFDILDNYPMRKWREFCSTNPLMCWIFTGITWAICQYLAAKAEFGFVFLAIFLLLLILLNLGIREEGELSAYSVFNEDFIRLEGELTSEDFESEILMRRRVTKTLIF</sequence>
<name>A0ACB0ZUZ1_MELEN</name>
<gene>
    <name evidence="1" type="ORF">MENTE1834_LOCUS30093</name>
</gene>
<reference evidence="1" key="1">
    <citation type="submission" date="2023-11" db="EMBL/GenBank/DDBJ databases">
        <authorList>
            <person name="Poullet M."/>
        </authorList>
    </citation>
    <scope>NUCLEOTIDE SEQUENCE</scope>
    <source>
        <strain evidence="1">E1834</strain>
    </source>
</reference>
<evidence type="ECO:0000313" key="2">
    <source>
        <dbReference type="Proteomes" id="UP001497535"/>
    </source>
</evidence>
<dbReference type="EMBL" id="CAVMJV010000048">
    <property type="protein sequence ID" value="CAK5082790.1"/>
    <property type="molecule type" value="Genomic_DNA"/>
</dbReference>
<accession>A0ACB0ZUZ1</accession>
<evidence type="ECO:0000313" key="1">
    <source>
        <dbReference type="EMBL" id="CAK5082790.1"/>
    </source>
</evidence>
<keyword evidence="2" id="KW-1185">Reference proteome</keyword>
<protein>
    <submittedName>
        <fullName evidence="1">Uncharacterized protein</fullName>
    </submittedName>
</protein>
<dbReference type="Proteomes" id="UP001497535">
    <property type="component" value="Unassembled WGS sequence"/>
</dbReference>
<proteinExistence type="predicted"/>